<dbReference type="EMBL" id="JBBXMP010000007">
    <property type="protein sequence ID" value="KAL0070334.1"/>
    <property type="molecule type" value="Genomic_DNA"/>
</dbReference>
<evidence type="ECO:0000256" key="1">
    <source>
        <dbReference type="SAM" id="MobiDB-lite"/>
    </source>
</evidence>
<name>A0ABR3AAE6_9AGAR</name>
<feature type="compositionally biased region" description="Polar residues" evidence="1">
    <location>
        <begin position="62"/>
        <end position="77"/>
    </location>
</feature>
<reference evidence="3 4" key="1">
    <citation type="submission" date="2024-05" db="EMBL/GenBank/DDBJ databases">
        <title>A draft genome resource for the thread blight pathogen Marasmius tenuissimus strain MS-2.</title>
        <authorList>
            <person name="Yulfo-Soto G.E."/>
            <person name="Baruah I.K."/>
            <person name="Amoako-Attah I."/>
            <person name="Bukari Y."/>
            <person name="Meinhardt L.W."/>
            <person name="Bailey B.A."/>
            <person name="Cohen S.P."/>
        </authorList>
    </citation>
    <scope>NUCLEOTIDE SEQUENCE [LARGE SCALE GENOMIC DNA]</scope>
    <source>
        <strain evidence="3 4">MS-2</strain>
    </source>
</reference>
<sequence length="164" mass="17805">MPVLADHDNTKPKAGVIAGIAIGVIVFVTLIVGLLLVVWRRRSDDHSDRHLGGLKTAPVPYTGSSMIPSPESANVSITKPEKTGREDEIQSPPSGVASEPDPDNINWAERTQSIENPGIQTATNMQAQFSAINEQMRAIMARLERVEGEAPPEYVSSYTRSDRS</sequence>
<protein>
    <submittedName>
        <fullName evidence="3">Uncharacterized protein</fullName>
    </submittedName>
</protein>
<dbReference type="CDD" id="cd12087">
    <property type="entry name" value="TM_EGFR-like"/>
    <property type="match status" value="1"/>
</dbReference>
<keyword evidence="2" id="KW-1133">Transmembrane helix</keyword>
<proteinExistence type="predicted"/>
<evidence type="ECO:0000313" key="4">
    <source>
        <dbReference type="Proteomes" id="UP001437256"/>
    </source>
</evidence>
<gene>
    <name evidence="3" type="ORF">AAF712_002522</name>
</gene>
<keyword evidence="2" id="KW-0472">Membrane</keyword>
<evidence type="ECO:0000313" key="3">
    <source>
        <dbReference type="EMBL" id="KAL0070334.1"/>
    </source>
</evidence>
<organism evidence="3 4">
    <name type="scientific">Marasmius tenuissimus</name>
    <dbReference type="NCBI Taxonomy" id="585030"/>
    <lineage>
        <taxon>Eukaryota</taxon>
        <taxon>Fungi</taxon>
        <taxon>Dikarya</taxon>
        <taxon>Basidiomycota</taxon>
        <taxon>Agaricomycotina</taxon>
        <taxon>Agaricomycetes</taxon>
        <taxon>Agaricomycetidae</taxon>
        <taxon>Agaricales</taxon>
        <taxon>Marasmiineae</taxon>
        <taxon>Marasmiaceae</taxon>
        <taxon>Marasmius</taxon>
    </lineage>
</organism>
<feature type="transmembrane region" description="Helical" evidence="2">
    <location>
        <begin position="16"/>
        <end position="39"/>
    </location>
</feature>
<comment type="caution">
    <text evidence="3">The sequence shown here is derived from an EMBL/GenBank/DDBJ whole genome shotgun (WGS) entry which is preliminary data.</text>
</comment>
<dbReference type="Proteomes" id="UP001437256">
    <property type="component" value="Unassembled WGS sequence"/>
</dbReference>
<feature type="region of interest" description="Disordered" evidence="1">
    <location>
        <begin position="47"/>
        <end position="108"/>
    </location>
</feature>
<feature type="region of interest" description="Disordered" evidence="1">
    <location>
        <begin position="144"/>
        <end position="164"/>
    </location>
</feature>
<keyword evidence="2" id="KW-0812">Transmembrane</keyword>
<keyword evidence="4" id="KW-1185">Reference proteome</keyword>
<evidence type="ECO:0000256" key="2">
    <source>
        <dbReference type="SAM" id="Phobius"/>
    </source>
</evidence>
<accession>A0ABR3AAE6</accession>
<feature type="compositionally biased region" description="Basic and acidic residues" evidence="1">
    <location>
        <begin position="79"/>
        <end position="88"/>
    </location>
</feature>